<name>A0ABD0L9Y6_9CAEN</name>
<dbReference type="PROSITE" id="PS50948">
    <property type="entry name" value="PAN"/>
    <property type="match status" value="1"/>
</dbReference>
<evidence type="ECO:0000259" key="1">
    <source>
        <dbReference type="PROSITE" id="PS50948"/>
    </source>
</evidence>
<sequence>MQRQTRFKNLQFSDNVLWTSRDMTKLGCGDRCVRNNACVTFTYSYDGPHMTSCRLHATGMTSVSGNTSAAGTNLYLVTDPWRWDWSGSPCADNMDCPMTNSQCYSGRCLCTPGYFYSQSRFTCSSECSTLGTSFVDYRLLFIRSNNEENIANMTIPDCFQRCLTATSYTCRTIDYTHDNNQCNIASVTALDVPEYVHTKCISGCIRTHYQRTCL</sequence>
<dbReference type="SUPFAM" id="SSF57414">
    <property type="entry name" value="Hairpin loop containing domain-like"/>
    <property type="match status" value="1"/>
</dbReference>
<gene>
    <name evidence="2" type="ORF">BaRGS_00012298</name>
</gene>
<keyword evidence="3" id="KW-1185">Reference proteome</keyword>
<protein>
    <recommendedName>
        <fullName evidence="1">Apple domain-containing protein</fullName>
    </recommendedName>
</protein>
<feature type="domain" description="Apple" evidence="1">
    <location>
        <begin position="127"/>
        <end position="213"/>
    </location>
</feature>
<comment type="caution">
    <text evidence="2">The sequence shown here is derived from an EMBL/GenBank/DDBJ whole genome shotgun (WGS) entry which is preliminary data.</text>
</comment>
<proteinExistence type="predicted"/>
<organism evidence="2 3">
    <name type="scientific">Batillaria attramentaria</name>
    <dbReference type="NCBI Taxonomy" id="370345"/>
    <lineage>
        <taxon>Eukaryota</taxon>
        <taxon>Metazoa</taxon>
        <taxon>Spiralia</taxon>
        <taxon>Lophotrochozoa</taxon>
        <taxon>Mollusca</taxon>
        <taxon>Gastropoda</taxon>
        <taxon>Caenogastropoda</taxon>
        <taxon>Sorbeoconcha</taxon>
        <taxon>Cerithioidea</taxon>
        <taxon>Batillariidae</taxon>
        <taxon>Batillaria</taxon>
    </lineage>
</organism>
<dbReference type="InterPro" id="IPR006149">
    <property type="entry name" value="EB_dom"/>
</dbReference>
<evidence type="ECO:0000313" key="2">
    <source>
        <dbReference type="EMBL" id="KAK7496376.1"/>
    </source>
</evidence>
<dbReference type="Proteomes" id="UP001519460">
    <property type="component" value="Unassembled WGS sequence"/>
</dbReference>
<reference evidence="2 3" key="1">
    <citation type="journal article" date="2023" name="Sci. Data">
        <title>Genome assembly of the Korean intertidal mud-creeper Batillaria attramentaria.</title>
        <authorList>
            <person name="Patra A.K."/>
            <person name="Ho P.T."/>
            <person name="Jun S."/>
            <person name="Lee S.J."/>
            <person name="Kim Y."/>
            <person name="Won Y.J."/>
        </authorList>
    </citation>
    <scope>NUCLEOTIDE SEQUENCE [LARGE SCALE GENOMIC DNA]</scope>
    <source>
        <strain evidence="2">Wonlab-2016</strain>
    </source>
</reference>
<dbReference type="EMBL" id="JACVVK020000067">
    <property type="protein sequence ID" value="KAK7496376.1"/>
    <property type="molecule type" value="Genomic_DNA"/>
</dbReference>
<dbReference type="Pfam" id="PF01683">
    <property type="entry name" value="EB"/>
    <property type="match status" value="1"/>
</dbReference>
<dbReference type="InterPro" id="IPR003609">
    <property type="entry name" value="Pan_app"/>
</dbReference>
<dbReference type="Gene3D" id="3.50.4.10">
    <property type="entry name" value="Hepatocyte Growth Factor"/>
    <property type="match status" value="1"/>
</dbReference>
<accession>A0ABD0L9Y6</accession>
<dbReference type="AlphaFoldDB" id="A0ABD0L9Y6"/>
<evidence type="ECO:0000313" key="3">
    <source>
        <dbReference type="Proteomes" id="UP001519460"/>
    </source>
</evidence>